<accession>A0A432UZW1</accession>
<dbReference type="OrthoDB" id="7187254at2"/>
<keyword evidence="1" id="KW-1133">Transmembrane helix</keyword>
<dbReference type="AlphaFoldDB" id="A0A432UZW1"/>
<proteinExistence type="predicted"/>
<evidence type="ECO:0000256" key="1">
    <source>
        <dbReference type="SAM" id="Phobius"/>
    </source>
</evidence>
<organism evidence="2 3">
    <name type="scientific">Borborobacter arsenicus</name>
    <dbReference type="NCBI Taxonomy" id="1851146"/>
    <lineage>
        <taxon>Bacteria</taxon>
        <taxon>Pseudomonadati</taxon>
        <taxon>Pseudomonadota</taxon>
        <taxon>Alphaproteobacteria</taxon>
        <taxon>Hyphomicrobiales</taxon>
        <taxon>Phyllobacteriaceae</taxon>
        <taxon>Borborobacter</taxon>
    </lineage>
</organism>
<keyword evidence="1" id="KW-0472">Membrane</keyword>
<evidence type="ECO:0000313" key="3">
    <source>
        <dbReference type="Proteomes" id="UP000281647"/>
    </source>
</evidence>
<evidence type="ECO:0000313" key="2">
    <source>
        <dbReference type="EMBL" id="RUM95476.1"/>
    </source>
</evidence>
<dbReference type="RefSeq" id="WP_108610861.1">
    <property type="nucleotide sequence ID" value="NZ_ML133516.1"/>
</dbReference>
<protein>
    <submittedName>
        <fullName evidence="2">Anti-sigma factor</fullName>
    </submittedName>
</protein>
<keyword evidence="1" id="KW-0812">Transmembrane</keyword>
<dbReference type="Proteomes" id="UP000281647">
    <property type="component" value="Unassembled WGS sequence"/>
</dbReference>
<keyword evidence="3" id="KW-1185">Reference proteome</keyword>
<reference evidence="2 3" key="1">
    <citation type="submission" date="2018-11" db="EMBL/GenBank/DDBJ databases">
        <title>Pseudaminobacter arsenicus sp. nov., an arsenic-resistant bacterium isolated from arsenic-rich aquifers.</title>
        <authorList>
            <person name="Mu Y."/>
        </authorList>
    </citation>
    <scope>NUCLEOTIDE SEQUENCE [LARGE SCALE GENOMIC DNA]</scope>
    <source>
        <strain evidence="2 3">CB3</strain>
    </source>
</reference>
<sequence length="257" mass="27990">MATQGPIGEDDLQAYIDERLAPARRAMVEGFLHDNPDLKAEIDKQRDDRDALRSQLAAKFVEPIPARLRIDNLRAAQAARRAARMRSLAASIAMIGIGLAGGWVIRGEVAPQRQIEAASFVASAVDAHKTYVVEVAHPVEVAANDEAHLVKWLSNRSGRVLQPPPNLTPFGYSLVGGRVLPGGNTAAAQLMYEDAAGARLTVYLRAGGDEETAFTFTEWEGVSTFVWIDGGFQFAIAAELDRDRLLPIATRVYERLA</sequence>
<name>A0A432UZW1_9HYPH</name>
<comment type="caution">
    <text evidence="2">The sequence shown here is derived from an EMBL/GenBank/DDBJ whole genome shotgun (WGS) entry which is preliminary data.</text>
</comment>
<dbReference type="EMBL" id="RKST01000042">
    <property type="protein sequence ID" value="RUM95476.1"/>
    <property type="molecule type" value="Genomic_DNA"/>
</dbReference>
<feature type="transmembrane region" description="Helical" evidence="1">
    <location>
        <begin position="87"/>
        <end position="105"/>
    </location>
</feature>
<gene>
    <name evidence="2" type="ORF">EET67_23115</name>
</gene>